<dbReference type="GO" id="GO:0006281">
    <property type="term" value="P:DNA repair"/>
    <property type="evidence" value="ECO:0007669"/>
    <property type="project" value="UniProtKB-ARBA"/>
</dbReference>
<evidence type="ECO:0000313" key="2">
    <source>
        <dbReference type="EnsemblMetazoa" id="G34159.1:cds"/>
    </source>
</evidence>
<keyword evidence="3" id="KW-1185">Reference proteome</keyword>
<organism evidence="2 3">
    <name type="scientific">Magallana gigas</name>
    <name type="common">Pacific oyster</name>
    <name type="synonym">Crassostrea gigas</name>
    <dbReference type="NCBI Taxonomy" id="29159"/>
    <lineage>
        <taxon>Eukaryota</taxon>
        <taxon>Metazoa</taxon>
        <taxon>Spiralia</taxon>
        <taxon>Lophotrochozoa</taxon>
        <taxon>Mollusca</taxon>
        <taxon>Bivalvia</taxon>
        <taxon>Autobranchia</taxon>
        <taxon>Pteriomorphia</taxon>
        <taxon>Ostreida</taxon>
        <taxon>Ostreoidea</taxon>
        <taxon>Ostreidae</taxon>
        <taxon>Magallana</taxon>
    </lineage>
</organism>
<dbReference type="SUPFAM" id="SSF52980">
    <property type="entry name" value="Restriction endonuclease-like"/>
    <property type="match status" value="1"/>
</dbReference>
<dbReference type="EnsemblMetazoa" id="G34159.1">
    <property type="protein sequence ID" value="G34159.1:cds"/>
    <property type="gene ID" value="G34159"/>
</dbReference>
<name>A0A8W8MLH2_MAGGI</name>
<dbReference type="InterPro" id="IPR051703">
    <property type="entry name" value="NF-kappa-B_Signaling_Reg"/>
</dbReference>
<accession>A0A8W8MLH2</accession>
<dbReference type="InterPro" id="IPR011335">
    <property type="entry name" value="Restrct_endonuc-II-like"/>
</dbReference>
<dbReference type="Pfam" id="PF09588">
    <property type="entry name" value="YqaJ"/>
    <property type="match status" value="1"/>
</dbReference>
<protein>
    <recommendedName>
        <fullName evidence="1">YqaJ viral recombinase domain-containing protein</fullName>
    </recommendedName>
</protein>
<evidence type="ECO:0000259" key="1">
    <source>
        <dbReference type="Pfam" id="PF09588"/>
    </source>
</evidence>
<dbReference type="InterPro" id="IPR011604">
    <property type="entry name" value="PDDEXK-like_dom_sf"/>
</dbReference>
<feature type="domain" description="YqaJ viral recombinase" evidence="1">
    <location>
        <begin position="237"/>
        <end position="301"/>
    </location>
</feature>
<reference evidence="2" key="1">
    <citation type="submission" date="2022-08" db="UniProtKB">
        <authorList>
            <consortium name="EnsemblMetazoa"/>
        </authorList>
    </citation>
    <scope>IDENTIFICATION</scope>
    <source>
        <strain evidence="2">05x7-T-G4-1.051#20</strain>
    </source>
</reference>
<dbReference type="Gene3D" id="3.90.320.10">
    <property type="match status" value="1"/>
</dbReference>
<dbReference type="Proteomes" id="UP000005408">
    <property type="component" value="Unassembled WGS sequence"/>
</dbReference>
<sequence>MEPPRQQHLTQPSLVQIHATCAYACTACTFATEQDLTPKQSTTIPCAATSRTILCATKIMDIKFMDIPGTFITFGPNYNIEDSTCECVNVQDKCHHKASILLFGYKNVSKTDVRQSWIKNPKSAPPRQTKTMEELFPAPDRFVNYRTTNRPVNDRDREFLYHKLTSVRRFSAMHWILVPEPPVTRLSLPIVEDLISSQEFISSENPIVWMKQKLMINEQQIQQIASLTIGQKDICLWSSVRKNRLTASNFGCVLAAIKRNRYPISLYKRLCSAYDLSKKNAIIWGMCNEKIAIEKYKTFGDAVVEPTGGYYYTG</sequence>
<dbReference type="AlphaFoldDB" id="A0A8W8MLH2"/>
<proteinExistence type="predicted"/>
<dbReference type="InterPro" id="IPR019080">
    <property type="entry name" value="YqaJ_viral_recombinase"/>
</dbReference>
<dbReference type="PANTHER" id="PTHR46609:SF8">
    <property type="entry name" value="YQAJ VIRAL RECOMBINASE DOMAIN-CONTAINING PROTEIN"/>
    <property type="match status" value="1"/>
</dbReference>
<dbReference type="PANTHER" id="PTHR46609">
    <property type="entry name" value="EXONUCLEASE, PHAGE-TYPE/RECB, C-TERMINAL DOMAIN-CONTAINING PROTEIN"/>
    <property type="match status" value="1"/>
</dbReference>
<evidence type="ECO:0000313" key="3">
    <source>
        <dbReference type="Proteomes" id="UP000005408"/>
    </source>
</evidence>